<dbReference type="SUPFAM" id="SSF46785">
    <property type="entry name" value="Winged helix' DNA-binding domain"/>
    <property type="match status" value="1"/>
</dbReference>
<organism evidence="2 3">
    <name type="scientific">Rhodococcus wratislaviensis</name>
    <name type="common">Tsukamurella wratislaviensis</name>
    <dbReference type="NCBI Taxonomy" id="44752"/>
    <lineage>
        <taxon>Bacteria</taxon>
        <taxon>Bacillati</taxon>
        <taxon>Actinomycetota</taxon>
        <taxon>Actinomycetes</taxon>
        <taxon>Mycobacteriales</taxon>
        <taxon>Nocardiaceae</taxon>
        <taxon>Rhodococcus</taxon>
    </lineage>
</organism>
<dbReference type="AlphaFoldDB" id="A0A402CEA7"/>
<dbReference type="InterPro" id="IPR036388">
    <property type="entry name" value="WH-like_DNA-bd_sf"/>
</dbReference>
<dbReference type="EMBL" id="BHYM01000048">
    <property type="protein sequence ID" value="GCE41946.1"/>
    <property type="molecule type" value="Genomic_DNA"/>
</dbReference>
<comment type="caution">
    <text evidence="2">The sequence shown here is derived from an EMBL/GenBank/DDBJ whole genome shotgun (WGS) entry which is preliminary data.</text>
</comment>
<evidence type="ECO:0000313" key="2">
    <source>
        <dbReference type="EMBL" id="GCE41946.1"/>
    </source>
</evidence>
<proteinExistence type="predicted"/>
<reference evidence="2 3" key="1">
    <citation type="submission" date="2018-11" db="EMBL/GenBank/DDBJ databases">
        <title>Microbial catabolism of amino acid.</title>
        <authorList>
            <person name="Hibi M."/>
            <person name="Ogawa J."/>
        </authorList>
    </citation>
    <scope>NUCLEOTIDE SEQUENCE [LARGE SCALE GENOMIC DNA]</scope>
    <source>
        <strain evidence="2 3">C31-06</strain>
    </source>
</reference>
<evidence type="ECO:0000259" key="1">
    <source>
        <dbReference type="Pfam" id="PF01037"/>
    </source>
</evidence>
<dbReference type="SUPFAM" id="SSF54909">
    <property type="entry name" value="Dimeric alpha+beta barrel"/>
    <property type="match status" value="1"/>
</dbReference>
<dbReference type="GO" id="GO:0043200">
    <property type="term" value="P:response to amino acid"/>
    <property type="evidence" value="ECO:0007669"/>
    <property type="project" value="TreeGrafter"/>
</dbReference>
<dbReference type="InterPro" id="IPR036390">
    <property type="entry name" value="WH_DNA-bd_sf"/>
</dbReference>
<sequence length="260" mass="28633">MAGEVLEAEAEVLTLDYTAGRRDIIAAVGTSDMHALSALTLDRLHQRDVITRVRTHLVTEYLLQGDSWRLDILTDAEIRSIPVARAPRARAARSVSDTLAQILFEELYHDGRASTGHIAERAGVSTQTVADAISTLRHSGRLILRTDVARVYTGWPVSAWYFLQVPASAIHLLTQRLGEMHEVRLAAAISSEYNLAMAVWLRDLPDVNRFETLLEKAIGGAAVVRDRAVVIRPGTHLGRSLDNSGFATKIPPGPHRFDSM</sequence>
<dbReference type="GO" id="GO:0043565">
    <property type="term" value="F:sequence-specific DNA binding"/>
    <property type="evidence" value="ECO:0007669"/>
    <property type="project" value="TreeGrafter"/>
</dbReference>
<dbReference type="Pfam" id="PF01037">
    <property type="entry name" value="AsnC_trans_reg"/>
    <property type="match status" value="1"/>
</dbReference>
<dbReference type="GO" id="GO:0005829">
    <property type="term" value="C:cytosol"/>
    <property type="evidence" value="ECO:0007669"/>
    <property type="project" value="TreeGrafter"/>
</dbReference>
<dbReference type="Gene3D" id="1.10.10.10">
    <property type="entry name" value="Winged helix-like DNA-binding domain superfamily/Winged helix DNA-binding domain"/>
    <property type="match status" value="1"/>
</dbReference>
<feature type="domain" description="Transcription regulator AsnC/Lrp ligand binding" evidence="1">
    <location>
        <begin position="5"/>
        <end position="59"/>
    </location>
</feature>
<dbReference type="InterPro" id="IPR019887">
    <property type="entry name" value="Tscrpt_reg_AsnC/Lrp_C"/>
</dbReference>
<name>A0A402CEA7_RHOWR</name>
<dbReference type="Gene3D" id="3.30.70.920">
    <property type="match status" value="1"/>
</dbReference>
<dbReference type="InterPro" id="IPR011008">
    <property type="entry name" value="Dimeric_a/b-barrel"/>
</dbReference>
<dbReference type="PANTHER" id="PTHR30154:SF34">
    <property type="entry name" value="TRANSCRIPTIONAL REGULATOR AZLB"/>
    <property type="match status" value="1"/>
</dbReference>
<keyword evidence="3" id="KW-1185">Reference proteome</keyword>
<dbReference type="PANTHER" id="PTHR30154">
    <property type="entry name" value="LEUCINE-RESPONSIVE REGULATORY PROTEIN"/>
    <property type="match status" value="1"/>
</dbReference>
<evidence type="ECO:0000313" key="3">
    <source>
        <dbReference type="Proteomes" id="UP000287519"/>
    </source>
</evidence>
<gene>
    <name evidence="2" type="ORF">Rhow_005605</name>
</gene>
<accession>A0A402CEA7</accession>
<dbReference type="Proteomes" id="UP000287519">
    <property type="component" value="Unassembled WGS sequence"/>
</dbReference>
<protein>
    <submittedName>
        <fullName evidence="2">Transcriptional regulator, AsnC family</fullName>
    </submittedName>
</protein>